<evidence type="ECO:0000256" key="1">
    <source>
        <dbReference type="SAM" id="SignalP"/>
    </source>
</evidence>
<dbReference type="Proteomes" id="UP000482960">
    <property type="component" value="Unassembled WGS sequence"/>
</dbReference>
<dbReference type="EMBL" id="BLPG01000001">
    <property type="protein sequence ID" value="GFJ92391.1"/>
    <property type="molecule type" value="Genomic_DNA"/>
</dbReference>
<dbReference type="AlphaFoldDB" id="A0A6V8LC94"/>
<feature type="chain" id="PRO_5038885631" description="CHRD domain-containing protein" evidence="1">
    <location>
        <begin position="28"/>
        <end position="180"/>
    </location>
</feature>
<evidence type="ECO:0000259" key="2">
    <source>
        <dbReference type="SMART" id="SM00754"/>
    </source>
</evidence>
<evidence type="ECO:0000313" key="3">
    <source>
        <dbReference type="EMBL" id="GFJ92391.1"/>
    </source>
</evidence>
<comment type="caution">
    <text evidence="3">The sequence shown here is derived from an EMBL/GenBank/DDBJ whole genome shotgun (WGS) entry which is preliminary data.</text>
</comment>
<reference evidence="3 4" key="1">
    <citation type="submission" date="2020-03" db="EMBL/GenBank/DDBJ databases">
        <title>Whole genome shotgun sequence of Phytohabitans rumicis NBRC 108638.</title>
        <authorList>
            <person name="Komaki H."/>
            <person name="Tamura T."/>
        </authorList>
    </citation>
    <scope>NUCLEOTIDE SEQUENCE [LARGE SCALE GENOMIC DNA]</scope>
    <source>
        <strain evidence="3 4">NBRC 108638</strain>
    </source>
</reference>
<protein>
    <recommendedName>
        <fullName evidence="2">CHRD domain-containing protein</fullName>
    </recommendedName>
</protein>
<keyword evidence="4" id="KW-1185">Reference proteome</keyword>
<sequence length="180" mass="18326">MIKHARLLAIAVAAVVLGAAGGSAAMAGGSDTRAGNTLHERLTGYEEDPIVISTTGQGQLRVQIDEKAQEITYRLSYATLEGTVTQAHIHFGGKAQSGGISVFLCTNLGNGPAGTQLCPAAPATVTGTIRPGDVIGPVGQGITAGQFTELVGAIRAGATYVNVHSSLYPAGEIRAQLGHH</sequence>
<name>A0A6V8LC94_9ACTN</name>
<dbReference type="RefSeq" id="WP_246278628.1">
    <property type="nucleotide sequence ID" value="NZ_BAABJB010000013.1"/>
</dbReference>
<feature type="signal peptide" evidence="1">
    <location>
        <begin position="1"/>
        <end position="27"/>
    </location>
</feature>
<dbReference type="SMART" id="SM00754">
    <property type="entry name" value="CHRD"/>
    <property type="match status" value="1"/>
</dbReference>
<dbReference type="Pfam" id="PF07452">
    <property type="entry name" value="CHRD"/>
    <property type="match status" value="1"/>
</dbReference>
<evidence type="ECO:0000313" key="4">
    <source>
        <dbReference type="Proteomes" id="UP000482960"/>
    </source>
</evidence>
<organism evidence="3 4">
    <name type="scientific">Phytohabitans rumicis</name>
    <dbReference type="NCBI Taxonomy" id="1076125"/>
    <lineage>
        <taxon>Bacteria</taxon>
        <taxon>Bacillati</taxon>
        <taxon>Actinomycetota</taxon>
        <taxon>Actinomycetes</taxon>
        <taxon>Micromonosporales</taxon>
        <taxon>Micromonosporaceae</taxon>
    </lineage>
</organism>
<feature type="domain" description="CHRD" evidence="2">
    <location>
        <begin position="36"/>
        <end position="179"/>
    </location>
</feature>
<reference evidence="3 4" key="2">
    <citation type="submission" date="2020-03" db="EMBL/GenBank/DDBJ databases">
        <authorList>
            <person name="Ichikawa N."/>
            <person name="Kimura A."/>
            <person name="Kitahashi Y."/>
            <person name="Uohara A."/>
        </authorList>
    </citation>
    <scope>NUCLEOTIDE SEQUENCE [LARGE SCALE GENOMIC DNA]</scope>
    <source>
        <strain evidence="3 4">NBRC 108638</strain>
    </source>
</reference>
<gene>
    <name evidence="3" type="ORF">Prum_060330</name>
</gene>
<proteinExistence type="predicted"/>
<keyword evidence="1" id="KW-0732">Signal</keyword>
<dbReference type="InterPro" id="IPR010895">
    <property type="entry name" value="CHRD"/>
</dbReference>
<accession>A0A6V8LC94</accession>